<dbReference type="AlphaFoldDB" id="A0A1G2FZH2"/>
<evidence type="ECO:0000313" key="2">
    <source>
        <dbReference type="EMBL" id="OGZ43446.1"/>
    </source>
</evidence>
<dbReference type="STRING" id="1802114.A2719_05610"/>
<proteinExistence type="predicted"/>
<gene>
    <name evidence="2" type="ORF">A2719_05610</name>
</gene>
<evidence type="ECO:0000256" key="1">
    <source>
        <dbReference type="SAM" id="Coils"/>
    </source>
</evidence>
<evidence type="ECO:0000313" key="3">
    <source>
        <dbReference type="Proteomes" id="UP000177480"/>
    </source>
</evidence>
<sequence>MSKWTDLLSKAAGALEAVGLVTVEEVGDGSSPTVPVTGVPLAVFQKGSRDEESYQKVLELLRSNVIVSNSPYGQFCAQRDTLREFIGEEARLVQAALKASGLTAPAVLSALGTCTASLEEESREFTTALEQERANALASLEREAEKLNTEASDISQKLQELQTRLKQIETQKGEKQAEIQQRQQMFVQREGEFGSAKESLYNLLVCDKQLLGK</sequence>
<reference evidence="2 3" key="1">
    <citation type="journal article" date="2016" name="Nat. Commun.">
        <title>Thousands of microbial genomes shed light on interconnected biogeochemical processes in an aquifer system.</title>
        <authorList>
            <person name="Anantharaman K."/>
            <person name="Brown C.T."/>
            <person name="Hug L.A."/>
            <person name="Sharon I."/>
            <person name="Castelle C.J."/>
            <person name="Probst A.J."/>
            <person name="Thomas B.C."/>
            <person name="Singh A."/>
            <person name="Wilkins M.J."/>
            <person name="Karaoz U."/>
            <person name="Brodie E.L."/>
            <person name="Williams K.H."/>
            <person name="Hubbard S.S."/>
            <person name="Banfield J.F."/>
        </authorList>
    </citation>
    <scope>NUCLEOTIDE SEQUENCE [LARGE SCALE GENOMIC DNA]</scope>
</reference>
<dbReference type="Proteomes" id="UP000177480">
    <property type="component" value="Unassembled WGS sequence"/>
</dbReference>
<keyword evidence="1" id="KW-0175">Coiled coil</keyword>
<organism evidence="2 3">
    <name type="scientific">Candidatus Ryanbacteria bacterium RIFCSPHIGHO2_01_FULL_45_22</name>
    <dbReference type="NCBI Taxonomy" id="1802114"/>
    <lineage>
        <taxon>Bacteria</taxon>
        <taxon>Candidatus Ryaniibacteriota</taxon>
    </lineage>
</organism>
<comment type="caution">
    <text evidence="2">The sequence shown here is derived from an EMBL/GenBank/DDBJ whole genome shotgun (WGS) entry which is preliminary data.</text>
</comment>
<feature type="coiled-coil region" evidence="1">
    <location>
        <begin position="130"/>
        <end position="185"/>
    </location>
</feature>
<accession>A0A1G2FZH2</accession>
<dbReference type="EMBL" id="MHNK01000015">
    <property type="protein sequence ID" value="OGZ43446.1"/>
    <property type="molecule type" value="Genomic_DNA"/>
</dbReference>
<protein>
    <submittedName>
        <fullName evidence="2">Uncharacterized protein</fullName>
    </submittedName>
</protein>
<name>A0A1G2FZH2_9BACT</name>